<dbReference type="EMBL" id="DS545299">
    <property type="protein sequence ID" value="EDQ50536.1"/>
    <property type="molecule type" value="Genomic_DNA"/>
</dbReference>
<proteinExistence type="predicted"/>
<evidence type="ECO:0000256" key="1">
    <source>
        <dbReference type="SAM" id="MobiDB-lite"/>
    </source>
</evidence>
<feature type="compositionally biased region" description="Basic and acidic residues" evidence="1">
    <location>
        <begin position="105"/>
        <end position="114"/>
    </location>
</feature>
<sequence>MNVLDLKIDFPTTTFREYEESTGGSNSLEILKEKMNITGRCYGVSASQGKQHQGKNRAEVPEQLRGSSMKVLKPGGECEMVCGDRVPENEQPEDAGRAGVRGIGSRKEKAREEEGAGGLPIGKRSSNKTQNSPRACSERRPKPKKIVRRRELWAPPTSQRVKVLDQERKKRDGPRPPQGVKPALKRTLRFKNPGHSAKPLTGRLHQTCHPR</sequence>
<evidence type="ECO:0000313" key="2">
    <source>
        <dbReference type="EMBL" id="EDQ50536.1"/>
    </source>
</evidence>
<feature type="region of interest" description="Disordered" evidence="1">
    <location>
        <begin position="46"/>
        <end position="66"/>
    </location>
</feature>
<organism>
    <name type="scientific">Physcomitrium patens</name>
    <name type="common">Spreading-leaved earth moss</name>
    <name type="synonym">Physcomitrella patens</name>
    <dbReference type="NCBI Taxonomy" id="3218"/>
    <lineage>
        <taxon>Eukaryota</taxon>
        <taxon>Viridiplantae</taxon>
        <taxon>Streptophyta</taxon>
        <taxon>Embryophyta</taxon>
        <taxon>Bryophyta</taxon>
        <taxon>Bryophytina</taxon>
        <taxon>Bryopsida</taxon>
        <taxon>Funariidae</taxon>
        <taxon>Funariales</taxon>
        <taxon>Funariaceae</taxon>
        <taxon>Physcomitrium</taxon>
    </lineage>
</organism>
<feature type="region of interest" description="Disordered" evidence="1">
    <location>
        <begin position="82"/>
        <end position="211"/>
    </location>
</feature>
<feature type="compositionally biased region" description="Basic and acidic residues" evidence="1">
    <location>
        <begin position="162"/>
        <end position="174"/>
    </location>
</feature>
<gene>
    <name evidence="2" type="ORF">PHYPADRAFT_100296</name>
</gene>
<protein>
    <submittedName>
        <fullName evidence="2">Predicted protein</fullName>
    </submittedName>
</protein>
<dbReference type="AlphaFoldDB" id="A9U1C0"/>
<accession>A9U1C0</accession>
<name>A9U1C0_PHYPA</name>
<reference evidence="2" key="1">
    <citation type="journal article" date="2008" name="Science">
        <title>The Physcomitrella genome reveals evolutionary insights into the conquest of land by plants.</title>
        <authorList>
            <person name="Rensing S."/>
            <person name="Lang D."/>
            <person name="Zimmer A."/>
            <person name="Terry A."/>
            <person name="Salamov A."/>
            <person name="Shapiro H."/>
            <person name="Nishiyama T."/>
            <person name="Perroud P.-F."/>
            <person name="Lindquist E."/>
            <person name="Kamisugi Y."/>
            <person name="Tanahashi T."/>
            <person name="Sakakibara K."/>
            <person name="Fujita T."/>
            <person name="Oishi K."/>
            <person name="Shin-I T."/>
            <person name="Kuroki Y."/>
            <person name="Toyoda A."/>
            <person name="Suzuki Y."/>
            <person name="Hashimoto A."/>
            <person name="Yamaguchi K."/>
            <person name="Sugano A."/>
            <person name="Kohara Y."/>
            <person name="Fujiyama A."/>
            <person name="Anterola A."/>
            <person name="Aoki S."/>
            <person name="Ashton N."/>
            <person name="Barbazuk W.B."/>
            <person name="Barker E."/>
            <person name="Bennetzen J."/>
            <person name="Bezanilla M."/>
            <person name="Blankenship R."/>
            <person name="Cho S.H."/>
            <person name="Dutcher S."/>
            <person name="Estelle M."/>
            <person name="Fawcett J.A."/>
            <person name="Gundlach H."/>
            <person name="Hanada K."/>
            <person name="Heyl A."/>
            <person name="Hicks K.A."/>
            <person name="Hugh J."/>
            <person name="Lohr M."/>
            <person name="Mayer K."/>
            <person name="Melkozernov A."/>
            <person name="Murata T."/>
            <person name="Nelson D."/>
            <person name="Pils B."/>
            <person name="Prigge M."/>
            <person name="Reiss B."/>
            <person name="Renner T."/>
            <person name="Rombauts S."/>
            <person name="Rushton P."/>
            <person name="Sanderfoot A."/>
            <person name="Schween G."/>
            <person name="Shiu S.-H."/>
            <person name="Stueber K."/>
            <person name="Theodoulou F.L."/>
            <person name="Tu H."/>
            <person name="Van de Peer Y."/>
            <person name="Verrier P.J."/>
            <person name="Waters E."/>
            <person name="Wood A."/>
            <person name="Yang L."/>
            <person name="Cove D."/>
            <person name="Cuming A."/>
            <person name="Hasebe M."/>
            <person name="Lucas S."/>
            <person name="Mishler D.B."/>
            <person name="Reski R."/>
            <person name="Grigoriev I."/>
            <person name="Quatrano R.S."/>
            <person name="Boore J.L."/>
        </authorList>
    </citation>
    <scope>NUCLEOTIDE SEQUENCE [LARGE SCALE GENOMIC DNA]</scope>
</reference>